<dbReference type="OrthoDB" id="9901156at2"/>
<organism evidence="2 3">
    <name type="scientific">Caryophanon tenue</name>
    <dbReference type="NCBI Taxonomy" id="33978"/>
    <lineage>
        <taxon>Bacteria</taxon>
        <taxon>Bacillati</taxon>
        <taxon>Bacillota</taxon>
        <taxon>Bacilli</taxon>
        <taxon>Bacillales</taxon>
        <taxon>Caryophanaceae</taxon>
        <taxon>Caryophanon</taxon>
    </lineage>
</organism>
<feature type="chain" id="PRO_5038697190" description="DUF4825 domain-containing protein" evidence="1">
    <location>
        <begin position="20"/>
        <end position="148"/>
    </location>
</feature>
<evidence type="ECO:0000313" key="3">
    <source>
        <dbReference type="Proteomes" id="UP000093199"/>
    </source>
</evidence>
<name>A0A1C0YN84_9BACL</name>
<reference evidence="2 3" key="1">
    <citation type="submission" date="2016-07" db="EMBL/GenBank/DDBJ databases">
        <title>Caryophanon tenue genome sequencing.</title>
        <authorList>
            <person name="Verma A."/>
            <person name="Pal Y."/>
            <person name="Krishnamurthi S."/>
        </authorList>
    </citation>
    <scope>NUCLEOTIDE SEQUENCE [LARGE SCALE GENOMIC DNA]</scope>
    <source>
        <strain evidence="2 3">DSM 14152</strain>
    </source>
</reference>
<evidence type="ECO:0000313" key="2">
    <source>
        <dbReference type="EMBL" id="OCS88613.1"/>
    </source>
</evidence>
<feature type="signal peptide" evidence="1">
    <location>
        <begin position="1"/>
        <end position="19"/>
    </location>
</feature>
<protein>
    <recommendedName>
        <fullName evidence="4">DUF4825 domain-containing protein</fullName>
    </recommendedName>
</protein>
<dbReference type="Proteomes" id="UP000093199">
    <property type="component" value="Unassembled WGS sequence"/>
</dbReference>
<sequence length="148" mass="16701">MKKRWLLSLSLVALLAACGDDDTKEQLTDTTVSDTGTTEGVNGELTWTVVEEPNEDVQVVLDMTEDTTFASVIYSMYAESYLILNAPGTVDITLDDTENILNIRVTHTEDDTPDDIEQTIYELSFAQAYDKIMVYENDEEIPFDIWTE</sequence>
<evidence type="ECO:0000256" key="1">
    <source>
        <dbReference type="SAM" id="SignalP"/>
    </source>
</evidence>
<dbReference type="RefSeq" id="WP_066542406.1">
    <property type="nucleotide sequence ID" value="NZ_MASJ01000001.1"/>
</dbReference>
<comment type="caution">
    <text evidence="2">The sequence shown here is derived from an EMBL/GenBank/DDBJ whole genome shotgun (WGS) entry which is preliminary data.</text>
</comment>
<evidence type="ECO:0008006" key="4">
    <source>
        <dbReference type="Google" id="ProtNLM"/>
    </source>
</evidence>
<dbReference type="EMBL" id="MASJ01000001">
    <property type="protein sequence ID" value="OCS88613.1"/>
    <property type="molecule type" value="Genomic_DNA"/>
</dbReference>
<proteinExistence type="predicted"/>
<dbReference type="AlphaFoldDB" id="A0A1C0YN84"/>
<dbReference type="PROSITE" id="PS51257">
    <property type="entry name" value="PROKAR_LIPOPROTEIN"/>
    <property type="match status" value="1"/>
</dbReference>
<keyword evidence="3" id="KW-1185">Reference proteome</keyword>
<accession>A0A1C0YN84</accession>
<keyword evidence="1" id="KW-0732">Signal</keyword>
<gene>
    <name evidence="2" type="ORF">A6M13_01850</name>
</gene>